<dbReference type="FunFam" id="3.30.950.10:FF:000002">
    <property type="entry name" value="Ribosomal RNA small subunit methyltransferase I"/>
    <property type="match status" value="1"/>
</dbReference>
<evidence type="ECO:0000256" key="4">
    <source>
        <dbReference type="ARBA" id="ARBA00022679"/>
    </source>
</evidence>
<dbReference type="Gene3D" id="3.30.950.10">
    <property type="entry name" value="Methyltransferase, Cobalt-precorrin-4 Transmethylase, Domain 2"/>
    <property type="match status" value="1"/>
</dbReference>
<comment type="function">
    <text evidence="6">Catalyzes the 2'-O-methylation of the ribose of cytidine 1402 (C1402) in 16S rRNA.</text>
</comment>
<comment type="catalytic activity">
    <reaction evidence="6">
        <text>cytidine(1402) in 16S rRNA + S-adenosyl-L-methionine = 2'-O-methylcytidine(1402) in 16S rRNA + S-adenosyl-L-homocysteine + H(+)</text>
        <dbReference type="Rhea" id="RHEA:42924"/>
        <dbReference type="Rhea" id="RHEA-COMP:10285"/>
        <dbReference type="Rhea" id="RHEA-COMP:10286"/>
        <dbReference type="ChEBI" id="CHEBI:15378"/>
        <dbReference type="ChEBI" id="CHEBI:57856"/>
        <dbReference type="ChEBI" id="CHEBI:59789"/>
        <dbReference type="ChEBI" id="CHEBI:74495"/>
        <dbReference type="ChEBI" id="CHEBI:82748"/>
        <dbReference type="EC" id="2.1.1.198"/>
    </reaction>
</comment>
<dbReference type="Pfam" id="PF00590">
    <property type="entry name" value="TP_methylase"/>
    <property type="match status" value="1"/>
</dbReference>
<dbReference type="NCBIfam" id="TIGR00096">
    <property type="entry name" value="16S rRNA (cytidine(1402)-2'-O)-methyltransferase"/>
    <property type="match status" value="1"/>
</dbReference>
<evidence type="ECO:0000256" key="6">
    <source>
        <dbReference type="HAMAP-Rule" id="MF_01877"/>
    </source>
</evidence>
<evidence type="ECO:0000313" key="8">
    <source>
        <dbReference type="EMBL" id="WAC09759.1"/>
    </source>
</evidence>
<evidence type="ECO:0000256" key="5">
    <source>
        <dbReference type="ARBA" id="ARBA00022691"/>
    </source>
</evidence>
<dbReference type="PANTHER" id="PTHR46111:SF1">
    <property type="entry name" value="RIBOSOMAL RNA SMALL SUBUNIT METHYLTRANSFERASE I"/>
    <property type="match status" value="1"/>
</dbReference>
<dbReference type="InterPro" id="IPR018063">
    <property type="entry name" value="SAM_MeTrfase_RsmI_CS"/>
</dbReference>
<keyword evidence="1 6" id="KW-0963">Cytoplasm</keyword>
<organism evidence="8 9">
    <name type="scientific">Dyadobacter pollutisoli</name>
    <dbReference type="NCBI Taxonomy" id="2910158"/>
    <lineage>
        <taxon>Bacteria</taxon>
        <taxon>Pseudomonadati</taxon>
        <taxon>Bacteroidota</taxon>
        <taxon>Cytophagia</taxon>
        <taxon>Cytophagales</taxon>
        <taxon>Spirosomataceae</taxon>
        <taxon>Dyadobacter</taxon>
    </lineage>
</organism>
<dbReference type="SUPFAM" id="SSF53790">
    <property type="entry name" value="Tetrapyrrole methylase"/>
    <property type="match status" value="1"/>
</dbReference>
<dbReference type="InterPro" id="IPR014777">
    <property type="entry name" value="4pyrrole_Mease_sub1"/>
</dbReference>
<keyword evidence="9" id="KW-1185">Reference proteome</keyword>
<feature type="domain" description="Tetrapyrrole methylase" evidence="7">
    <location>
        <begin position="2"/>
        <end position="201"/>
    </location>
</feature>
<dbReference type="Proteomes" id="UP001164653">
    <property type="component" value="Chromosome"/>
</dbReference>
<keyword evidence="2 6" id="KW-0698">rRNA processing</keyword>
<dbReference type="FunFam" id="3.40.1010.10:FF:000007">
    <property type="entry name" value="Ribosomal RNA small subunit methyltransferase I"/>
    <property type="match status" value="1"/>
</dbReference>
<evidence type="ECO:0000313" key="9">
    <source>
        <dbReference type="Proteomes" id="UP001164653"/>
    </source>
</evidence>
<dbReference type="EC" id="2.1.1.198" evidence="6"/>
<comment type="similarity">
    <text evidence="6">Belongs to the methyltransferase superfamily. RsmI family.</text>
</comment>
<sequence length="237" mass="26491">MKLYIVPTPIGNLEDITLRAINVLKSVDVVLAEDTRTSGTLLKHLGISKPMHSYHIHNEHQTVTRVVERILKGESMALVSDAGTPAVSDPGFLLVRECIKQGVAVECLPGPTAFVPALVNSGLPSDRFTFEGFLPHKKGRQTRLQNLVEEERTMIFYESPHRLIKALQQFAEFFGADRQVCVSRELSKIYEENVRGTVQEVIAYFSEKTVKGEIVIVLAGKAEEKKKSEKYADEDPE</sequence>
<dbReference type="PIRSF" id="PIRSF005917">
    <property type="entry name" value="MTase_YraL"/>
    <property type="match status" value="1"/>
</dbReference>
<dbReference type="GO" id="GO:0005737">
    <property type="term" value="C:cytoplasm"/>
    <property type="evidence" value="ECO:0007669"/>
    <property type="project" value="UniProtKB-SubCell"/>
</dbReference>
<dbReference type="RefSeq" id="WP_244820873.1">
    <property type="nucleotide sequence ID" value="NZ_CP112998.1"/>
</dbReference>
<dbReference type="InterPro" id="IPR008189">
    <property type="entry name" value="rRNA_ssu_MeTfrase_I"/>
</dbReference>
<keyword evidence="4 6" id="KW-0808">Transferase</keyword>
<comment type="subcellular location">
    <subcellularLocation>
        <location evidence="6">Cytoplasm</location>
    </subcellularLocation>
</comment>
<dbReference type="KEGG" id="dpf:ON006_18595"/>
<proteinExistence type="inferred from homology"/>
<evidence type="ECO:0000256" key="1">
    <source>
        <dbReference type="ARBA" id="ARBA00022490"/>
    </source>
</evidence>
<dbReference type="EMBL" id="CP112998">
    <property type="protein sequence ID" value="WAC09759.1"/>
    <property type="molecule type" value="Genomic_DNA"/>
</dbReference>
<dbReference type="InterPro" id="IPR014776">
    <property type="entry name" value="4pyrrole_Mease_sub2"/>
</dbReference>
<dbReference type="GO" id="GO:0070677">
    <property type="term" value="F:rRNA (cytosine-2'-O-)-methyltransferase activity"/>
    <property type="evidence" value="ECO:0007669"/>
    <property type="project" value="UniProtKB-UniRule"/>
</dbReference>
<accession>A0A9E8N8B8</accession>
<dbReference type="Gene3D" id="3.40.1010.10">
    <property type="entry name" value="Cobalt-precorrin-4 Transmethylase, Domain 1"/>
    <property type="match status" value="1"/>
</dbReference>
<dbReference type="HAMAP" id="MF_01877">
    <property type="entry name" value="16SrRNA_methyltr_I"/>
    <property type="match status" value="1"/>
</dbReference>
<evidence type="ECO:0000256" key="3">
    <source>
        <dbReference type="ARBA" id="ARBA00022603"/>
    </source>
</evidence>
<keyword evidence="5 6" id="KW-0949">S-adenosyl-L-methionine</keyword>
<dbReference type="InterPro" id="IPR000878">
    <property type="entry name" value="4pyrrol_Mease"/>
</dbReference>
<dbReference type="AlphaFoldDB" id="A0A9E8N8B8"/>
<dbReference type="PANTHER" id="PTHR46111">
    <property type="entry name" value="RIBOSOMAL RNA SMALL SUBUNIT METHYLTRANSFERASE I"/>
    <property type="match status" value="1"/>
</dbReference>
<evidence type="ECO:0000256" key="2">
    <source>
        <dbReference type="ARBA" id="ARBA00022552"/>
    </source>
</evidence>
<dbReference type="CDD" id="cd11648">
    <property type="entry name" value="RsmI"/>
    <property type="match status" value="1"/>
</dbReference>
<dbReference type="PROSITE" id="PS01296">
    <property type="entry name" value="RSMI"/>
    <property type="match status" value="1"/>
</dbReference>
<dbReference type="InterPro" id="IPR035996">
    <property type="entry name" value="4pyrrol_Methylase_sf"/>
</dbReference>
<protein>
    <recommendedName>
        <fullName evidence="6">Ribosomal RNA small subunit methyltransferase I</fullName>
        <ecNumber evidence="6">2.1.1.198</ecNumber>
    </recommendedName>
    <alternativeName>
        <fullName evidence="6">16S rRNA 2'-O-ribose C1402 methyltransferase</fullName>
    </alternativeName>
    <alternativeName>
        <fullName evidence="6">rRNA (cytidine-2'-O-)-methyltransferase RsmI</fullName>
    </alternativeName>
</protein>
<evidence type="ECO:0000259" key="7">
    <source>
        <dbReference type="Pfam" id="PF00590"/>
    </source>
</evidence>
<gene>
    <name evidence="6 8" type="primary">rsmI</name>
    <name evidence="8" type="ORF">ON006_18595</name>
</gene>
<keyword evidence="3 6" id="KW-0489">Methyltransferase</keyword>
<reference evidence="8" key="1">
    <citation type="submission" date="2022-11" db="EMBL/GenBank/DDBJ databases">
        <title>Dyadobacter pollutisoli sp. nov., isolated from plastic dumped soil.</title>
        <authorList>
            <person name="Kim J.M."/>
            <person name="Kim K.R."/>
            <person name="Lee J.K."/>
            <person name="Hao L."/>
            <person name="Jeon C.O."/>
        </authorList>
    </citation>
    <scope>NUCLEOTIDE SEQUENCE</scope>
    <source>
        <strain evidence="8">U1</strain>
    </source>
</reference>
<name>A0A9E8N8B8_9BACT</name>